<dbReference type="RefSeq" id="WP_147724972.1">
    <property type="nucleotide sequence ID" value="NZ_VRMQ01000011.1"/>
</dbReference>
<protein>
    <recommendedName>
        <fullName evidence="3">Apea-like HEPN domain-containing protein</fullName>
    </recommendedName>
</protein>
<evidence type="ECO:0000313" key="1">
    <source>
        <dbReference type="EMBL" id="TXN13577.1"/>
    </source>
</evidence>
<sequence>MARCISRYFIELEQEINLSFSLDNCIVQTVQSIDEEETNEFGYLMITIEFECKDYESLSDAPIFVRAKYLSILGVVSYLIDEPFDVFGSSSECKRIEDNWELSISNVFILDNVDKTDKLEEVLGWIQHAKPHEKALIFSLLDRWRKARFMEKDTEVSFLYNDEATLSYFHVLELLGDLCAKELAKKSKVMLEQFCLQYNQDILSLSQVASESEAVAKAKLLSSVLEKDISVYAKICFYLKKYELCEERTAYWIKNLIEARNNVAHGRKVFYEKAIFPVQPFFPLSTTELYPLVFLRILTAKVIAAYIGVSCYAEEWEDVLQHLNRGEQATKAYLNEANFQPPASLLQEYRSIVLGGINDLILSKKIKSTTCEDFYRYYLQLSDGREEFLQENTHGLIIMLEETNDAAFSELLVEAIIELNSTESISSIKFRDLIYYLDFHGFKTEKLKSLIASGRVR</sequence>
<evidence type="ECO:0000313" key="2">
    <source>
        <dbReference type="Proteomes" id="UP000321504"/>
    </source>
</evidence>
<dbReference type="Proteomes" id="UP000321504">
    <property type="component" value="Unassembled WGS sequence"/>
</dbReference>
<gene>
    <name evidence="1" type="ORF">FVP01_23015</name>
</gene>
<reference evidence="1 2" key="1">
    <citation type="submission" date="2019-08" db="EMBL/GenBank/DDBJ databases">
        <title>Emerging of two pre-pandemic pathogenic O4:KUT lineages of Vibrio parahaemolyticus in coastal eastern China.</title>
        <authorList>
            <person name="Yu H."/>
        </authorList>
    </citation>
    <scope>NUCLEOTIDE SEQUENCE [LARGE SCALE GENOMIC DNA]</scope>
    <source>
        <strain evidence="1 2">HZ17-383</strain>
    </source>
</reference>
<evidence type="ECO:0008006" key="3">
    <source>
        <dbReference type="Google" id="ProtNLM"/>
    </source>
</evidence>
<name>A0AA46L0Y4_VIBPH</name>
<proteinExistence type="predicted"/>
<accession>A0AA46L0Y4</accession>
<dbReference type="EMBL" id="VRMQ01000011">
    <property type="protein sequence ID" value="TXN13577.1"/>
    <property type="molecule type" value="Genomic_DNA"/>
</dbReference>
<organism evidence="1 2">
    <name type="scientific">Vibrio parahaemolyticus</name>
    <dbReference type="NCBI Taxonomy" id="670"/>
    <lineage>
        <taxon>Bacteria</taxon>
        <taxon>Pseudomonadati</taxon>
        <taxon>Pseudomonadota</taxon>
        <taxon>Gammaproteobacteria</taxon>
        <taxon>Vibrionales</taxon>
        <taxon>Vibrionaceae</taxon>
        <taxon>Vibrio</taxon>
    </lineage>
</organism>
<dbReference type="AlphaFoldDB" id="A0AA46L0Y4"/>
<comment type="caution">
    <text evidence="1">The sequence shown here is derived from an EMBL/GenBank/DDBJ whole genome shotgun (WGS) entry which is preliminary data.</text>
</comment>